<dbReference type="SUPFAM" id="SSF48452">
    <property type="entry name" value="TPR-like"/>
    <property type="match status" value="1"/>
</dbReference>
<sequence length="555" mass="64355">MALFPVTANPLDDPFYYLNNFMQVLDWLDQRFADVLSVDELRFINEFKRLPRESQALLVRMVMRKGVHFRASKLHYEEIGDTGSAVGPLLALGWVDERIPLTVDALFEVLLKGEILQAFGPAIDHPKGKKADWLPALCEQFPQVQSFNDWCPALDERLFSLTIMQLCDRLRLMFFGNLYQDWSEFVLADLGIYTYEKVEFCAESRGLRSREDVDACVLLHAYQQQFEAGETLEEVAERIKGLALDNPWLQRRRGKLLFQMAQYCERIADFSMALNLYRECAYPGARARLIRVLERSGQFEQAMDLAEKAEQAPESAAEHQQLLRVLPRLRRKLGGPPIKRAAPREMQRLDLQLPRTDPALSVEFYVQAHLAQDSAPVHYVENSLVNSLFGLLCWPAIFAPLPGAFFHPFQRGPVDLLSEDFQVRRAELFQACLAELDDGRYRQTIRERYAAKWGVQSPFVFWSVLSEELLEQALDCLPAEHLKHWFNRLLLDIKANRAGMPDLIQFWPQQKTYRMIEVKGPGDRLQDNQLRWLEFCHEHQMPIAVCYVQWAEQDD</sequence>
<evidence type="ECO:0000256" key="9">
    <source>
        <dbReference type="ARBA" id="ARBA00022842"/>
    </source>
</evidence>
<name>A0A0F4T7H6_PSEFL</name>
<comment type="catalytic activity">
    <reaction evidence="1">
        <text>Hydrolytically removes 5'-nucleotides successively from the 3'-hydroxy termini of 3'-hydroxy-terminated oligonucleotides.</text>
        <dbReference type="EC" id="3.1.4.1"/>
    </reaction>
</comment>
<comment type="cofactor">
    <cofactor evidence="2">
        <name>Mn(2+)</name>
        <dbReference type="ChEBI" id="CHEBI:29035"/>
    </cofactor>
</comment>
<evidence type="ECO:0000256" key="2">
    <source>
        <dbReference type="ARBA" id="ARBA00001936"/>
    </source>
</evidence>
<dbReference type="PANTHER" id="PTHR15749:SF4">
    <property type="entry name" value="FANCONI-ASSOCIATED NUCLEASE 1"/>
    <property type="match status" value="1"/>
</dbReference>
<gene>
    <name evidence="12" type="ORF">VC35_25355</name>
</gene>
<proteinExistence type="inferred from homology"/>
<organism evidence="12 13">
    <name type="scientific">Pseudomonas fluorescens</name>
    <dbReference type="NCBI Taxonomy" id="294"/>
    <lineage>
        <taxon>Bacteria</taxon>
        <taxon>Pseudomonadati</taxon>
        <taxon>Pseudomonadota</taxon>
        <taxon>Gammaproteobacteria</taxon>
        <taxon>Pseudomonadales</taxon>
        <taxon>Pseudomonadaceae</taxon>
        <taxon>Pseudomonas</taxon>
    </lineage>
</organism>
<dbReference type="InterPro" id="IPR011990">
    <property type="entry name" value="TPR-like_helical_dom_sf"/>
</dbReference>
<dbReference type="Pfam" id="PF18081">
    <property type="entry name" value="FANC_SAP"/>
    <property type="match status" value="1"/>
</dbReference>
<dbReference type="InterPro" id="IPR014883">
    <property type="entry name" value="VRR_NUC"/>
</dbReference>
<dbReference type="RefSeq" id="WP_046043324.1">
    <property type="nucleotide sequence ID" value="NZ_LACC01000038.1"/>
</dbReference>
<dbReference type="GO" id="GO:0036297">
    <property type="term" value="P:interstrand cross-link repair"/>
    <property type="evidence" value="ECO:0007669"/>
    <property type="project" value="InterPro"/>
</dbReference>
<comment type="cofactor">
    <cofactor evidence="3">
        <name>Mg(2+)</name>
        <dbReference type="ChEBI" id="CHEBI:18420"/>
    </cofactor>
</comment>
<dbReference type="InterPro" id="IPR011856">
    <property type="entry name" value="tRNA_endonuc-like_dom_sf"/>
</dbReference>
<evidence type="ECO:0000256" key="3">
    <source>
        <dbReference type="ARBA" id="ARBA00001946"/>
    </source>
</evidence>
<evidence type="ECO:0000256" key="1">
    <source>
        <dbReference type="ARBA" id="ARBA00000983"/>
    </source>
</evidence>
<evidence type="ECO:0000256" key="5">
    <source>
        <dbReference type="ARBA" id="ARBA00012029"/>
    </source>
</evidence>
<evidence type="ECO:0000256" key="7">
    <source>
        <dbReference type="ARBA" id="ARBA00022723"/>
    </source>
</evidence>
<evidence type="ECO:0000256" key="8">
    <source>
        <dbReference type="ARBA" id="ARBA00022801"/>
    </source>
</evidence>
<dbReference type="GO" id="GO:0004528">
    <property type="term" value="F:phosphodiesterase I activity"/>
    <property type="evidence" value="ECO:0007669"/>
    <property type="project" value="UniProtKB-EC"/>
</dbReference>
<dbReference type="PATRIC" id="fig|294.132.peg.4395"/>
<accession>A0A0F4T7H6</accession>
<dbReference type="AlphaFoldDB" id="A0A0F4T7H6"/>
<keyword evidence="6" id="KW-0540">Nuclease</keyword>
<dbReference type="Gene3D" id="3.40.1350.10">
    <property type="match status" value="1"/>
</dbReference>
<dbReference type="OrthoDB" id="9803913at2"/>
<evidence type="ECO:0000313" key="12">
    <source>
        <dbReference type="EMBL" id="KJZ39352.1"/>
    </source>
</evidence>
<evidence type="ECO:0000256" key="10">
    <source>
        <dbReference type="ARBA" id="ARBA00023211"/>
    </source>
</evidence>
<dbReference type="PANTHER" id="PTHR15749">
    <property type="entry name" value="FANCONI-ASSOCIATED NUCLEASE 1"/>
    <property type="match status" value="1"/>
</dbReference>
<dbReference type="Proteomes" id="UP000033588">
    <property type="component" value="Unassembled WGS sequence"/>
</dbReference>
<dbReference type="SMART" id="SM00990">
    <property type="entry name" value="VRR_NUC"/>
    <property type="match status" value="1"/>
</dbReference>
<dbReference type="Pfam" id="PF08774">
    <property type="entry name" value="VRR_NUC"/>
    <property type="match status" value="1"/>
</dbReference>
<evidence type="ECO:0000256" key="6">
    <source>
        <dbReference type="ARBA" id="ARBA00022722"/>
    </source>
</evidence>
<evidence type="ECO:0000313" key="13">
    <source>
        <dbReference type="Proteomes" id="UP000033588"/>
    </source>
</evidence>
<dbReference type="GO" id="GO:0046872">
    <property type="term" value="F:metal ion binding"/>
    <property type="evidence" value="ECO:0007669"/>
    <property type="project" value="UniProtKB-KW"/>
</dbReference>
<dbReference type="InterPro" id="IPR033315">
    <property type="entry name" value="Fan1-like"/>
</dbReference>
<reference evidence="12 13" key="1">
    <citation type="submission" date="2015-03" db="EMBL/GenBank/DDBJ databases">
        <title>Comparative genomics of Pseudomonas insights into diversity of traits involved in vanlence and defense.</title>
        <authorList>
            <person name="Qin Y."/>
        </authorList>
    </citation>
    <scope>NUCLEOTIDE SEQUENCE [LARGE SCALE GENOMIC DNA]</scope>
    <source>
        <strain evidence="12 13">C8</strain>
    </source>
</reference>
<dbReference type="EC" id="3.1.4.1" evidence="5"/>
<keyword evidence="10" id="KW-0464">Manganese</keyword>
<dbReference type="Pfam" id="PF21315">
    <property type="entry name" value="FAN1_HTH"/>
    <property type="match status" value="1"/>
</dbReference>
<evidence type="ECO:0000259" key="11">
    <source>
        <dbReference type="SMART" id="SM00990"/>
    </source>
</evidence>
<comment type="caution">
    <text evidence="12">The sequence shown here is derived from an EMBL/GenBank/DDBJ whole genome shotgun (WGS) entry which is preliminary data.</text>
</comment>
<dbReference type="EMBL" id="LACC01000038">
    <property type="protein sequence ID" value="KJZ39352.1"/>
    <property type="molecule type" value="Genomic_DNA"/>
</dbReference>
<feature type="domain" description="VRR-NUC" evidence="11">
    <location>
        <begin position="436"/>
        <end position="550"/>
    </location>
</feature>
<dbReference type="InterPro" id="IPR049125">
    <property type="entry name" value="FAN1-like_WH"/>
</dbReference>
<dbReference type="GO" id="GO:0003676">
    <property type="term" value="F:nucleic acid binding"/>
    <property type="evidence" value="ECO:0007669"/>
    <property type="project" value="InterPro"/>
</dbReference>
<keyword evidence="8" id="KW-0378">Hydrolase</keyword>
<dbReference type="Gene3D" id="1.25.40.10">
    <property type="entry name" value="Tetratricopeptide repeat domain"/>
    <property type="match status" value="1"/>
</dbReference>
<keyword evidence="9" id="KW-0460">Magnesium</keyword>
<protein>
    <recommendedName>
        <fullName evidence="5">phosphodiesterase I</fullName>
        <ecNumber evidence="5">3.1.4.1</ecNumber>
    </recommendedName>
</protein>
<evidence type="ECO:0000256" key="4">
    <source>
        <dbReference type="ARBA" id="ARBA00005533"/>
    </source>
</evidence>
<dbReference type="FunFam" id="3.40.1350.10:FF:000024">
    <property type="entry name" value="Fanconi-associated nuclease"/>
    <property type="match status" value="1"/>
</dbReference>
<comment type="similarity">
    <text evidence="4">Belongs to the FAN1 family.</text>
</comment>
<dbReference type="InterPro" id="IPR040603">
    <property type="entry name" value="FAN1_SAP_bact"/>
</dbReference>
<keyword evidence="7" id="KW-0479">Metal-binding</keyword>